<name>A0A7Y3RNV3_9PROT</name>
<sequence>MIRLLSLGAAFALASCASPVKLQNVAGTWSCPRVDGVCATTEALDRQLTDAAPAPVMTAQSTELVNMASPDAGTMGRSYDQVARIVFAPLVDDQGHYHEARVVHAVMARGSWLPAPARTPDTGEGEE</sequence>
<protein>
    <submittedName>
        <fullName evidence="2">TraV family lipoprotein</fullName>
    </submittedName>
</protein>
<dbReference type="RefSeq" id="WP_173200965.1">
    <property type="nucleotide sequence ID" value="NZ_JABFCX010000003.1"/>
</dbReference>
<evidence type="ECO:0000256" key="1">
    <source>
        <dbReference type="SAM" id="SignalP"/>
    </source>
</evidence>
<accession>A0A7Y3RNV3</accession>
<organism evidence="2 3">
    <name type="scientific">Parvularcula mediterranea</name>
    <dbReference type="NCBI Taxonomy" id="2732508"/>
    <lineage>
        <taxon>Bacteria</taxon>
        <taxon>Pseudomonadati</taxon>
        <taxon>Pseudomonadota</taxon>
        <taxon>Alphaproteobacteria</taxon>
        <taxon>Parvularculales</taxon>
        <taxon>Parvularculaceae</taxon>
        <taxon>Parvularcula</taxon>
    </lineage>
</organism>
<proteinExistence type="predicted"/>
<dbReference type="Proteomes" id="UP000536835">
    <property type="component" value="Unassembled WGS sequence"/>
</dbReference>
<feature type="chain" id="PRO_5030627202" evidence="1">
    <location>
        <begin position="23"/>
        <end position="127"/>
    </location>
</feature>
<comment type="caution">
    <text evidence="2">The sequence shown here is derived from an EMBL/GenBank/DDBJ whole genome shotgun (WGS) entry which is preliminary data.</text>
</comment>
<dbReference type="AlphaFoldDB" id="A0A7Y3RNV3"/>
<evidence type="ECO:0000313" key="3">
    <source>
        <dbReference type="Proteomes" id="UP000536835"/>
    </source>
</evidence>
<keyword evidence="2" id="KW-0449">Lipoprotein</keyword>
<keyword evidence="3" id="KW-1185">Reference proteome</keyword>
<dbReference type="PROSITE" id="PS51257">
    <property type="entry name" value="PROKAR_LIPOPROTEIN"/>
    <property type="match status" value="1"/>
</dbReference>
<gene>
    <name evidence="2" type="ORF">HK107_14265</name>
</gene>
<evidence type="ECO:0000313" key="2">
    <source>
        <dbReference type="EMBL" id="NNU17493.1"/>
    </source>
</evidence>
<dbReference type="EMBL" id="JABFCX010000003">
    <property type="protein sequence ID" value="NNU17493.1"/>
    <property type="molecule type" value="Genomic_DNA"/>
</dbReference>
<reference evidence="2 3" key="1">
    <citation type="submission" date="2020-05" db="EMBL/GenBank/DDBJ databases">
        <title>Parvularcula mediterraneae sp. nov., isolated from polypropylene straw from shallow seawater of the seashore of Laganas in Zakynthos island, Greece.</title>
        <authorList>
            <person name="Szabo I."/>
            <person name="Al-Omari J."/>
            <person name="Rado J."/>
            <person name="Szerdahelyi G.S."/>
        </authorList>
    </citation>
    <scope>NUCLEOTIDE SEQUENCE [LARGE SCALE GENOMIC DNA]</scope>
    <source>
        <strain evidence="2 3">ZS-1/3</strain>
    </source>
</reference>
<feature type="signal peptide" evidence="1">
    <location>
        <begin position="1"/>
        <end position="22"/>
    </location>
</feature>
<keyword evidence="1" id="KW-0732">Signal</keyword>